<dbReference type="AlphaFoldDB" id="A0A9P4IRU2"/>
<dbReference type="Gene3D" id="3.30.40.10">
    <property type="entry name" value="Zinc/RING finger domain, C3HC4 (zinc finger)"/>
    <property type="match status" value="1"/>
</dbReference>
<dbReference type="PANTHER" id="PTHR22696">
    <property type="entry name" value="E3 UBIQUITIN-PROTEIN LIGASE RNF26"/>
    <property type="match status" value="1"/>
</dbReference>
<evidence type="ECO:0000256" key="2">
    <source>
        <dbReference type="SAM" id="Phobius"/>
    </source>
</evidence>
<reference evidence="3" key="1">
    <citation type="journal article" date="2020" name="Stud. Mycol.">
        <title>101 Dothideomycetes genomes: a test case for predicting lifestyles and emergence of pathogens.</title>
        <authorList>
            <person name="Haridas S."/>
            <person name="Albert R."/>
            <person name="Binder M."/>
            <person name="Bloem J."/>
            <person name="Labutti K."/>
            <person name="Salamov A."/>
            <person name="Andreopoulos B."/>
            <person name="Baker S."/>
            <person name="Barry K."/>
            <person name="Bills G."/>
            <person name="Bluhm B."/>
            <person name="Cannon C."/>
            <person name="Castanera R."/>
            <person name="Culley D."/>
            <person name="Daum C."/>
            <person name="Ezra D."/>
            <person name="Gonzalez J."/>
            <person name="Henrissat B."/>
            <person name="Kuo A."/>
            <person name="Liang C."/>
            <person name="Lipzen A."/>
            <person name="Lutzoni F."/>
            <person name="Magnuson J."/>
            <person name="Mondo S."/>
            <person name="Nolan M."/>
            <person name="Ohm R."/>
            <person name="Pangilinan J."/>
            <person name="Park H.-J."/>
            <person name="Ramirez L."/>
            <person name="Alfaro M."/>
            <person name="Sun H."/>
            <person name="Tritt A."/>
            <person name="Yoshinaga Y."/>
            <person name="Zwiers L.-H."/>
            <person name="Turgeon B."/>
            <person name="Goodwin S."/>
            <person name="Spatafora J."/>
            <person name="Crous P."/>
            <person name="Grigoriev I."/>
        </authorList>
    </citation>
    <scope>NUCLEOTIDE SEQUENCE</scope>
    <source>
        <strain evidence="3">CBS 133067</strain>
    </source>
</reference>
<keyword evidence="4" id="KW-1185">Reference proteome</keyword>
<dbReference type="Proteomes" id="UP000799772">
    <property type="component" value="Unassembled WGS sequence"/>
</dbReference>
<feature type="transmembrane region" description="Helical" evidence="2">
    <location>
        <begin position="616"/>
        <end position="636"/>
    </location>
</feature>
<evidence type="ECO:0000313" key="4">
    <source>
        <dbReference type="Proteomes" id="UP000799772"/>
    </source>
</evidence>
<feature type="compositionally biased region" description="Acidic residues" evidence="1">
    <location>
        <begin position="769"/>
        <end position="780"/>
    </location>
</feature>
<gene>
    <name evidence="3" type="ORF">NA57DRAFT_32965</name>
</gene>
<protein>
    <submittedName>
        <fullName evidence="3">Uncharacterized protein</fullName>
    </submittedName>
</protein>
<dbReference type="Pfam" id="PF13920">
    <property type="entry name" value="zf-C3HC4_3"/>
    <property type="match status" value="1"/>
</dbReference>
<feature type="transmembrane region" description="Helical" evidence="2">
    <location>
        <begin position="154"/>
        <end position="172"/>
    </location>
</feature>
<proteinExistence type="predicted"/>
<organism evidence="3 4">
    <name type="scientific">Rhizodiscina lignyota</name>
    <dbReference type="NCBI Taxonomy" id="1504668"/>
    <lineage>
        <taxon>Eukaryota</taxon>
        <taxon>Fungi</taxon>
        <taxon>Dikarya</taxon>
        <taxon>Ascomycota</taxon>
        <taxon>Pezizomycotina</taxon>
        <taxon>Dothideomycetes</taxon>
        <taxon>Pleosporomycetidae</taxon>
        <taxon>Aulographales</taxon>
        <taxon>Rhizodiscinaceae</taxon>
        <taxon>Rhizodiscina</taxon>
    </lineage>
</organism>
<dbReference type="GO" id="GO:0006511">
    <property type="term" value="P:ubiquitin-dependent protein catabolic process"/>
    <property type="evidence" value="ECO:0007669"/>
    <property type="project" value="TreeGrafter"/>
</dbReference>
<name>A0A9P4IRU2_9PEZI</name>
<feature type="transmembrane region" description="Helical" evidence="2">
    <location>
        <begin position="405"/>
        <end position="438"/>
    </location>
</feature>
<feature type="transmembrane region" description="Helical" evidence="2">
    <location>
        <begin position="368"/>
        <end position="385"/>
    </location>
</feature>
<dbReference type="OrthoDB" id="66726at2759"/>
<feature type="region of interest" description="Disordered" evidence="1">
    <location>
        <begin position="569"/>
        <end position="588"/>
    </location>
</feature>
<keyword evidence="2" id="KW-0812">Transmembrane</keyword>
<keyword evidence="2" id="KW-0472">Membrane</keyword>
<accession>A0A9P4IRU2</accession>
<comment type="caution">
    <text evidence="3">The sequence shown here is derived from an EMBL/GenBank/DDBJ whole genome shotgun (WGS) entry which is preliminary data.</text>
</comment>
<sequence>MYANSSLVPSPRDLLLVLPRLAQRAGAFAFYTVPEHLDGILGKMRDGGSIIAESTMAEKLNATASNTTRGFFRSASAPSVLRTAGATAAQTNAAVAESINDNIWSFKTIRNLSSMFSYLMTRWALGVFFSLLLNRTQFYASSRVPLRLRWHIRLIVYIVPVLVLLNQVLSLLQALRCQSSPNWAAMRYGDPEKNVGGDFAGDGGFLYNFSSATLFWQTETESCAAVNMAQPGTDTNLLQLSGSLALLWPLFLTLCLSQFVEVLTCALQGRQPMAETGMTLFEHSLAFAEAEAMMIKPWEIAGKVVPFGVSGATDDSVDQLITRAFLKGFMNVPPEVLLIGLISALSHLSSNILAALDLRKRFRLVNTSVWAMCYMSAFVWSIYRFMSGPISDPTSPSPGLTMGLIRFPTVCIVGFIPHLVILVGMLVCAAVYSLALLITASSPPEIGNAPSSVRERFSAAYQNLQANVHLSAGTPISIGWQDDFYTSLLKTGFAILSSASEAVYLNEGVRVKVASSTWVERKRFEEIAKRRGLLYQKTVEAIPQDLRTPGGSIAQGLLSTDAKLSETGPHVTSGYGIERKSKSKDAEGETLNASQFEDRGVGLLQRHWRWMMALRYVRGIFWLSAGMNARVALAILDKLHIQRRPIWLVRLAGDRFNSKTEAALTGAAPRSKRDGLEFWMLDSEGTLRVPGDGNVDVEAEMRRRLPMFPGVTNDAEVEKRLDDQTYNWWKMGGWWGDIDTSGEYEPPQVDDDTTSVISMSSNVSAAGGDDWEGVPFSEEEDGRRTPTQSDPYPSRTRESTPVTDTLLDRETLADLLDPKDSVHEQQARVLARHLRYKDGVLTRRQYNRQIELDRAGILSSQRDREKLDSHISEREEHELMDFILSQREKYAMPSRPADHPSAGGSWEQGAQGMGASGPQCVVCQSNPRTILVWPCGCLSMCDECRIGLATRNYNNCICCRTAVCAFSRIWVP</sequence>
<dbReference type="GO" id="GO:0061630">
    <property type="term" value="F:ubiquitin protein ligase activity"/>
    <property type="evidence" value="ECO:0007669"/>
    <property type="project" value="TreeGrafter"/>
</dbReference>
<evidence type="ECO:0000313" key="3">
    <source>
        <dbReference type="EMBL" id="KAF2103111.1"/>
    </source>
</evidence>
<dbReference type="EMBL" id="ML978122">
    <property type="protein sequence ID" value="KAF2103111.1"/>
    <property type="molecule type" value="Genomic_DNA"/>
</dbReference>
<dbReference type="InterPro" id="IPR013083">
    <property type="entry name" value="Znf_RING/FYVE/PHD"/>
</dbReference>
<dbReference type="PANTHER" id="PTHR22696:SF1">
    <property type="entry name" value="E3 UBIQUITIN-PROTEIN LIGASE RNF26"/>
    <property type="match status" value="1"/>
</dbReference>
<feature type="compositionally biased region" description="Basic and acidic residues" evidence="1">
    <location>
        <begin position="577"/>
        <end position="587"/>
    </location>
</feature>
<dbReference type="GO" id="GO:0016567">
    <property type="term" value="P:protein ubiquitination"/>
    <property type="evidence" value="ECO:0007669"/>
    <property type="project" value="TreeGrafter"/>
</dbReference>
<keyword evidence="2" id="KW-1133">Transmembrane helix</keyword>
<feature type="region of interest" description="Disordered" evidence="1">
    <location>
        <begin position="762"/>
        <end position="801"/>
    </location>
</feature>
<feature type="transmembrane region" description="Helical" evidence="2">
    <location>
        <begin position="115"/>
        <end position="133"/>
    </location>
</feature>
<evidence type="ECO:0000256" key="1">
    <source>
        <dbReference type="SAM" id="MobiDB-lite"/>
    </source>
</evidence>